<reference evidence="1" key="2">
    <citation type="journal article" date="2015" name="Data Brief">
        <title>Shoot transcriptome of the giant reed, Arundo donax.</title>
        <authorList>
            <person name="Barrero R.A."/>
            <person name="Guerrero F.D."/>
            <person name="Moolhuijzen P."/>
            <person name="Goolsby J.A."/>
            <person name="Tidwell J."/>
            <person name="Bellgard S.E."/>
            <person name="Bellgard M.I."/>
        </authorList>
    </citation>
    <scope>NUCLEOTIDE SEQUENCE</scope>
    <source>
        <tissue evidence="1">Shoot tissue taken approximately 20 cm above the soil surface</tissue>
    </source>
</reference>
<dbReference type="AlphaFoldDB" id="A0A0A8YU50"/>
<proteinExistence type="predicted"/>
<organism evidence="1">
    <name type="scientific">Arundo donax</name>
    <name type="common">Giant reed</name>
    <name type="synonym">Donax arundinaceus</name>
    <dbReference type="NCBI Taxonomy" id="35708"/>
    <lineage>
        <taxon>Eukaryota</taxon>
        <taxon>Viridiplantae</taxon>
        <taxon>Streptophyta</taxon>
        <taxon>Embryophyta</taxon>
        <taxon>Tracheophyta</taxon>
        <taxon>Spermatophyta</taxon>
        <taxon>Magnoliopsida</taxon>
        <taxon>Liliopsida</taxon>
        <taxon>Poales</taxon>
        <taxon>Poaceae</taxon>
        <taxon>PACMAD clade</taxon>
        <taxon>Arundinoideae</taxon>
        <taxon>Arundineae</taxon>
        <taxon>Arundo</taxon>
    </lineage>
</organism>
<accession>A0A0A8YU50</accession>
<protein>
    <submittedName>
        <fullName evidence="1">Uncharacterized protein</fullName>
    </submittedName>
</protein>
<evidence type="ECO:0000313" key="1">
    <source>
        <dbReference type="EMBL" id="JAD26097.1"/>
    </source>
</evidence>
<dbReference type="EMBL" id="GBRH01271798">
    <property type="protein sequence ID" value="JAD26097.1"/>
    <property type="molecule type" value="Transcribed_RNA"/>
</dbReference>
<name>A0A0A8YU50_ARUDO</name>
<reference evidence="1" key="1">
    <citation type="submission" date="2014-09" db="EMBL/GenBank/DDBJ databases">
        <authorList>
            <person name="Magalhaes I.L.F."/>
            <person name="Oliveira U."/>
            <person name="Santos F.R."/>
            <person name="Vidigal T.H.D.A."/>
            <person name="Brescovit A.D."/>
            <person name="Santos A.J."/>
        </authorList>
    </citation>
    <scope>NUCLEOTIDE SEQUENCE</scope>
    <source>
        <tissue evidence="1">Shoot tissue taken approximately 20 cm above the soil surface</tissue>
    </source>
</reference>
<sequence>MRSQLMVVGVGPATQVWSSRTLSHNAQLTQIEVDEGGEIREHKLGLVLLN</sequence>